<protein>
    <submittedName>
        <fullName evidence="4">Uncharacterized protein LOC113508953</fullName>
    </submittedName>
</protein>
<evidence type="ECO:0000256" key="1">
    <source>
        <dbReference type="SAM" id="MobiDB-lite"/>
    </source>
</evidence>
<dbReference type="AlphaFoldDB" id="A0A7E5X437"/>
<keyword evidence="3" id="KW-1185">Reference proteome</keyword>
<evidence type="ECO:0000313" key="4">
    <source>
        <dbReference type="RefSeq" id="XP_026747968.1"/>
    </source>
</evidence>
<evidence type="ECO:0000256" key="2">
    <source>
        <dbReference type="SAM" id="SignalP"/>
    </source>
</evidence>
<accession>A0A7E5X437</accession>
<dbReference type="OrthoDB" id="7478288at2759"/>
<dbReference type="GeneID" id="113508953"/>
<feature type="region of interest" description="Disordered" evidence="1">
    <location>
        <begin position="94"/>
        <end position="131"/>
    </location>
</feature>
<name>A0A7E5X437_TRINI</name>
<reference evidence="4" key="1">
    <citation type="submission" date="2025-08" db="UniProtKB">
        <authorList>
            <consortium name="RefSeq"/>
        </authorList>
    </citation>
    <scope>IDENTIFICATION</scope>
</reference>
<evidence type="ECO:0000313" key="3">
    <source>
        <dbReference type="Proteomes" id="UP000322000"/>
    </source>
</evidence>
<gene>
    <name evidence="4" type="primary">LOC113508953</name>
</gene>
<dbReference type="Proteomes" id="UP000322000">
    <property type="component" value="Chromosome 3"/>
</dbReference>
<proteinExistence type="predicted"/>
<dbReference type="KEGG" id="tnl:113508953"/>
<feature type="chain" id="PRO_5028817776" evidence="2">
    <location>
        <begin position="23"/>
        <end position="310"/>
    </location>
</feature>
<dbReference type="RefSeq" id="XP_026747968.1">
    <property type="nucleotide sequence ID" value="XM_026892167.1"/>
</dbReference>
<feature type="compositionally biased region" description="Basic and acidic residues" evidence="1">
    <location>
        <begin position="96"/>
        <end position="113"/>
    </location>
</feature>
<dbReference type="InParanoid" id="A0A7E5X437"/>
<organism evidence="3 4">
    <name type="scientific">Trichoplusia ni</name>
    <name type="common">Cabbage looper</name>
    <dbReference type="NCBI Taxonomy" id="7111"/>
    <lineage>
        <taxon>Eukaryota</taxon>
        <taxon>Metazoa</taxon>
        <taxon>Ecdysozoa</taxon>
        <taxon>Arthropoda</taxon>
        <taxon>Hexapoda</taxon>
        <taxon>Insecta</taxon>
        <taxon>Pterygota</taxon>
        <taxon>Neoptera</taxon>
        <taxon>Endopterygota</taxon>
        <taxon>Lepidoptera</taxon>
        <taxon>Glossata</taxon>
        <taxon>Ditrysia</taxon>
        <taxon>Noctuoidea</taxon>
        <taxon>Noctuidae</taxon>
        <taxon>Plusiinae</taxon>
        <taxon>Trichoplusia</taxon>
    </lineage>
</organism>
<sequence>MRSCKYSLIGLHLLLIINIANAFVLLTANVEDVKKLARKFVSESLAEKIADFISKATQQIANGSEENDDGEVSHQVSEENNMYNIGRQGDSAQDIVKSREDPQEKQDDVRSDSYETTTGADFDDGEKKRGFPKLEGLSRYAPVEPNPAAKQYAYPLQEKKQISKISEEDEKYEKENKANKFIEDNFVSVVTTEADSYVSPIKPRKSKTKGRPYRLLSHVNSMEENEVSEPPHPNDTIDNIFGSNLFQNRAVDLTTRRAVFEFDQYENKNYPKSQFVATSGNVALPPVTKTTTDKWWEKEMPDLSKRRAWH</sequence>
<keyword evidence="2" id="KW-0732">Signal</keyword>
<feature type="signal peptide" evidence="2">
    <location>
        <begin position="1"/>
        <end position="22"/>
    </location>
</feature>